<keyword evidence="3" id="KW-1185">Reference proteome</keyword>
<dbReference type="EMBL" id="JAUHHV010000002">
    <property type="protein sequence ID" value="KAK1431391.1"/>
    <property type="molecule type" value="Genomic_DNA"/>
</dbReference>
<sequence length="285" mass="33255">MYYATSQVILQSFFLLQRHQTTFSIITTPSQTMSSDEETSPSSTSPSPREEQQTNLERKKQKLKSRRKKTSKLASGGPKLMVTRKRKKSERIAIKHFTKWKNDESTPIQIDIEEEDSRDKNENLVLEKTQSELPLITKKRKNTTEPPLITYKRRKQNKDKAQKVVSNDTSYPYFPYTVLAILYANECEKRKRTTELEEDENVELEKFTYKMFTKIEEELVLELFEDKTKGSEKVGKKKKKRKDTTGKGTTGKKSKSVKVKIKRHKKKDHKNNIEAEEVIENTGVL</sequence>
<feature type="compositionally biased region" description="Basic residues" evidence="1">
    <location>
        <begin position="250"/>
        <end position="269"/>
    </location>
</feature>
<feature type="region of interest" description="Disordered" evidence="1">
    <location>
        <begin position="27"/>
        <end position="88"/>
    </location>
</feature>
<feature type="compositionally biased region" description="Basic and acidic residues" evidence="1">
    <location>
        <begin position="48"/>
        <end position="58"/>
    </location>
</feature>
<comment type="caution">
    <text evidence="2">The sequence shown here is derived from an EMBL/GenBank/DDBJ whole genome shotgun (WGS) entry which is preliminary data.</text>
</comment>
<accession>A0AAD8L256</accession>
<gene>
    <name evidence="2" type="ORF">QVD17_07848</name>
</gene>
<proteinExistence type="predicted"/>
<evidence type="ECO:0000256" key="1">
    <source>
        <dbReference type="SAM" id="MobiDB-lite"/>
    </source>
</evidence>
<evidence type="ECO:0000313" key="2">
    <source>
        <dbReference type="EMBL" id="KAK1431391.1"/>
    </source>
</evidence>
<evidence type="ECO:0000313" key="3">
    <source>
        <dbReference type="Proteomes" id="UP001229421"/>
    </source>
</evidence>
<feature type="region of interest" description="Disordered" evidence="1">
    <location>
        <begin position="134"/>
        <end position="164"/>
    </location>
</feature>
<organism evidence="2 3">
    <name type="scientific">Tagetes erecta</name>
    <name type="common">African marigold</name>
    <dbReference type="NCBI Taxonomy" id="13708"/>
    <lineage>
        <taxon>Eukaryota</taxon>
        <taxon>Viridiplantae</taxon>
        <taxon>Streptophyta</taxon>
        <taxon>Embryophyta</taxon>
        <taxon>Tracheophyta</taxon>
        <taxon>Spermatophyta</taxon>
        <taxon>Magnoliopsida</taxon>
        <taxon>eudicotyledons</taxon>
        <taxon>Gunneridae</taxon>
        <taxon>Pentapetalae</taxon>
        <taxon>asterids</taxon>
        <taxon>campanulids</taxon>
        <taxon>Asterales</taxon>
        <taxon>Asteraceae</taxon>
        <taxon>Asteroideae</taxon>
        <taxon>Heliantheae alliance</taxon>
        <taxon>Tageteae</taxon>
        <taxon>Tagetes</taxon>
    </lineage>
</organism>
<reference evidence="2" key="1">
    <citation type="journal article" date="2023" name="bioRxiv">
        <title>Improved chromosome-level genome assembly for marigold (Tagetes erecta).</title>
        <authorList>
            <person name="Jiang F."/>
            <person name="Yuan L."/>
            <person name="Wang S."/>
            <person name="Wang H."/>
            <person name="Xu D."/>
            <person name="Wang A."/>
            <person name="Fan W."/>
        </authorList>
    </citation>
    <scope>NUCLEOTIDE SEQUENCE</scope>
    <source>
        <strain evidence="2">WSJ</strain>
        <tissue evidence="2">Leaf</tissue>
    </source>
</reference>
<name>A0AAD8L256_TARER</name>
<dbReference type="Proteomes" id="UP001229421">
    <property type="component" value="Unassembled WGS sequence"/>
</dbReference>
<feature type="region of interest" description="Disordered" evidence="1">
    <location>
        <begin position="228"/>
        <end position="285"/>
    </location>
</feature>
<protein>
    <submittedName>
        <fullName evidence="2">Uncharacterized protein</fullName>
    </submittedName>
</protein>
<dbReference type="AlphaFoldDB" id="A0AAD8L256"/>
<feature type="compositionally biased region" description="Basic residues" evidence="1">
    <location>
        <begin position="59"/>
        <end position="71"/>
    </location>
</feature>